<dbReference type="EMBL" id="JAJA02000001">
    <property type="protein sequence ID" value="KWS02978.1"/>
    <property type="molecule type" value="Genomic_DNA"/>
</dbReference>
<gene>
    <name evidence="2" type="ORF">AZ78_0524</name>
</gene>
<evidence type="ECO:0000313" key="2">
    <source>
        <dbReference type="EMBL" id="KWS02978.1"/>
    </source>
</evidence>
<keyword evidence="3" id="KW-1185">Reference proteome</keyword>
<dbReference type="InterPro" id="IPR052042">
    <property type="entry name" value="Tail_sheath_structural"/>
</dbReference>
<evidence type="ECO:0000313" key="3">
    <source>
        <dbReference type="Proteomes" id="UP000023435"/>
    </source>
</evidence>
<feature type="region of interest" description="Disordered" evidence="1">
    <location>
        <begin position="524"/>
        <end position="547"/>
    </location>
</feature>
<proteinExistence type="predicted"/>
<reference evidence="2 3" key="1">
    <citation type="journal article" date="2014" name="Genome Announc.">
        <title>Draft Genome Sequence of Lysobacter capsici AZ78, a Bacterium Antagonistic to Plant-Pathogenic Oomycetes.</title>
        <authorList>
            <person name="Puopolo G."/>
            <person name="Sonego P."/>
            <person name="Engelen K."/>
            <person name="Pertot I."/>
        </authorList>
    </citation>
    <scope>NUCLEOTIDE SEQUENCE [LARGE SCALE GENOMIC DNA]</scope>
    <source>
        <strain evidence="2 3">AZ78</strain>
    </source>
</reference>
<comment type="caution">
    <text evidence="2">The sequence shown here is derived from an EMBL/GenBank/DDBJ whole genome shotgun (WGS) entry which is preliminary data.</text>
</comment>
<dbReference type="PANTHER" id="PTHR35861">
    <property type="match status" value="1"/>
</dbReference>
<dbReference type="AlphaFoldDB" id="A0A125MMC5"/>
<dbReference type="Gene3D" id="3.40.50.11780">
    <property type="match status" value="2"/>
</dbReference>
<name>A0A125MMC5_9GAMM</name>
<dbReference type="Proteomes" id="UP000023435">
    <property type="component" value="Unassembled WGS sequence"/>
</dbReference>
<dbReference type="RefSeq" id="WP_036107374.1">
    <property type="nucleotide sequence ID" value="NZ_JAJA02000001.1"/>
</dbReference>
<accession>A0A125MMC5</accession>
<sequence>MANARRLPGIQVDVAPPPAADALPRLDVAVFVGFAATGPLHLPVAVESVAQYAAVFGADAPLAWDSERGERVFAHLGPSVRAFFANGGRRCWVLRVARSAAMERVRLGEDAPLPSAVATANRYALPGLLAIDGTGAIAPAIVAARCEGSWSDGLRVDAATQQRGFALDSWSVIDSPAAHRFAFLTRQPLRVGDLLRFDQDPAIQVYARVEQIAAGSTPASPYRVEVRVLAAFEALIGDGSPDEISGDARIAGLDDELPATLHSPRPLAAGWGPAAVQLQAPLASEQLSVGAWLRFAAGAQIVWLRVDEIDRVADLSISPVVDDAIAVLIKAQGPAWRELDPATAWTGPVESAQWLQLELRALGADGAQSRLRSLALTPLGSGHFWQQQRDQDYYRQRDDLASVPPAELQRYPLAPDDAPRPLAWLPLGLQANFGASVGPLTQTATALERDGLARFDRDLFLDPALEADSVQTLIAHADDIRLIRPSPRPLYGLHAVFGIGAGGLFNEASLLALPDAIHLGWQRRLDPPDEPAPASTPTTPPHWRDHRGACLIDPPSQDALSAPDFSRFLDCSTRLIAAPVLDGPDAPVSPGRYRLSWTQSEAGARYALFEAGLADFSDQREIYNGELSEYVAISEREGRYHYRVVAQVGGEYSLPSNPVTVRVRADEWVLPTAATVEAGMEAEWLAVHRAALRLGAACGDLFVVLSMPRHFRTAQALRYSQRLRAVRGAGAAIDPLALAFDEARALSYGALYFPWLQSDARGGALAAGSLGALSPGAGAQAGADRDPQRRLRVVPPDGVATGVFAARASQRGAWIAAANEPMRDVVALTPRIADGDRAALQDAQINLLRDDPRGFFALSADTLALDEELRPINVRRLLILLRRMALRRGSSYVFEPNGPVLWRSVQRGFDLLLGDLFERGAFAGATAEQSFRVVTDEGVNPPQSVESGRFVVELRVAPSLPMRFIAVRLAQSGERLTVKEEL</sequence>
<organism evidence="2 3">
    <name type="scientific">Lysobacter capsici AZ78</name>
    <dbReference type="NCBI Taxonomy" id="1444315"/>
    <lineage>
        <taxon>Bacteria</taxon>
        <taxon>Pseudomonadati</taxon>
        <taxon>Pseudomonadota</taxon>
        <taxon>Gammaproteobacteria</taxon>
        <taxon>Lysobacterales</taxon>
        <taxon>Lysobacteraceae</taxon>
        <taxon>Lysobacter</taxon>
    </lineage>
</organism>
<dbReference type="PANTHER" id="PTHR35861:SF1">
    <property type="entry name" value="PHAGE TAIL SHEATH PROTEIN"/>
    <property type="match status" value="1"/>
</dbReference>
<dbReference type="OrthoDB" id="9177104at2"/>
<evidence type="ECO:0000256" key="1">
    <source>
        <dbReference type="SAM" id="MobiDB-lite"/>
    </source>
</evidence>
<protein>
    <submittedName>
        <fullName evidence="2">Phage tail sheath protein FI</fullName>
    </submittedName>
</protein>